<dbReference type="PROSITE" id="PS50068">
    <property type="entry name" value="LDLRA_2"/>
    <property type="match status" value="3"/>
</dbReference>
<feature type="disulfide bond" evidence="3">
    <location>
        <begin position="188"/>
        <end position="200"/>
    </location>
</feature>
<dbReference type="OrthoDB" id="9988974at2759"/>
<dbReference type="Gene3D" id="4.10.400.10">
    <property type="entry name" value="Low-density Lipoprotein Receptor"/>
    <property type="match status" value="2"/>
</dbReference>
<dbReference type="AlphaFoldDB" id="A0A7R9QXD5"/>
<dbReference type="InterPro" id="IPR035914">
    <property type="entry name" value="Sperma_CUB_dom_sf"/>
</dbReference>
<evidence type="ECO:0000256" key="2">
    <source>
        <dbReference type="ARBA" id="ARBA00023157"/>
    </source>
</evidence>
<feature type="domain" description="CUB" evidence="4">
    <location>
        <begin position="43"/>
        <end position="181"/>
    </location>
</feature>
<dbReference type="SMART" id="SM00042">
    <property type="entry name" value="CUB"/>
    <property type="match status" value="1"/>
</dbReference>
<feature type="non-terminal residue" evidence="5">
    <location>
        <position position="312"/>
    </location>
</feature>
<dbReference type="InterPro" id="IPR000859">
    <property type="entry name" value="CUB_dom"/>
</dbReference>
<evidence type="ECO:0000313" key="6">
    <source>
        <dbReference type="Proteomes" id="UP000728032"/>
    </source>
</evidence>
<dbReference type="SUPFAM" id="SSF49854">
    <property type="entry name" value="Spermadhesin, CUB domain"/>
    <property type="match status" value="1"/>
</dbReference>
<reference evidence="5" key="1">
    <citation type="submission" date="2020-11" db="EMBL/GenBank/DDBJ databases">
        <authorList>
            <person name="Tran Van P."/>
        </authorList>
    </citation>
    <scope>NUCLEOTIDE SEQUENCE</scope>
</reference>
<dbReference type="SUPFAM" id="SSF57424">
    <property type="entry name" value="LDL receptor-like module"/>
    <property type="match status" value="2"/>
</dbReference>
<dbReference type="PANTHER" id="PTHR24251">
    <property type="entry name" value="OVOCHYMASE-RELATED"/>
    <property type="match status" value="1"/>
</dbReference>
<feature type="disulfide bond" evidence="3">
    <location>
        <begin position="255"/>
        <end position="270"/>
    </location>
</feature>
<feature type="disulfide bond" evidence="3">
    <location>
        <begin position="195"/>
        <end position="213"/>
    </location>
</feature>
<dbReference type="InterPro" id="IPR036055">
    <property type="entry name" value="LDL_receptor-like_sf"/>
</dbReference>
<protein>
    <recommendedName>
        <fullName evidence="4">CUB domain-containing protein</fullName>
    </recommendedName>
</protein>
<comment type="caution">
    <text evidence="3">Lacks conserved residue(s) required for the propagation of feature annotation.</text>
</comment>
<dbReference type="CDD" id="cd00112">
    <property type="entry name" value="LDLa"/>
    <property type="match status" value="2"/>
</dbReference>
<keyword evidence="1" id="KW-0677">Repeat</keyword>
<keyword evidence="6" id="KW-1185">Reference proteome</keyword>
<organism evidence="5">
    <name type="scientific">Oppiella nova</name>
    <dbReference type="NCBI Taxonomy" id="334625"/>
    <lineage>
        <taxon>Eukaryota</taxon>
        <taxon>Metazoa</taxon>
        <taxon>Ecdysozoa</taxon>
        <taxon>Arthropoda</taxon>
        <taxon>Chelicerata</taxon>
        <taxon>Arachnida</taxon>
        <taxon>Acari</taxon>
        <taxon>Acariformes</taxon>
        <taxon>Sarcoptiformes</taxon>
        <taxon>Oribatida</taxon>
        <taxon>Brachypylina</taxon>
        <taxon>Oppioidea</taxon>
        <taxon>Oppiidae</taxon>
        <taxon>Oppiella</taxon>
    </lineage>
</organism>
<dbReference type="Pfam" id="PF00431">
    <property type="entry name" value="CUB"/>
    <property type="match status" value="1"/>
</dbReference>
<dbReference type="SMART" id="SM00192">
    <property type="entry name" value="LDLa"/>
    <property type="match status" value="3"/>
</dbReference>
<accession>A0A7R9QXD5</accession>
<dbReference type="EMBL" id="CAJPVJ010020215">
    <property type="protein sequence ID" value="CAG2177571.1"/>
    <property type="molecule type" value="Genomic_DNA"/>
</dbReference>
<dbReference type="CDD" id="cd00041">
    <property type="entry name" value="CUB"/>
    <property type="match status" value="1"/>
</dbReference>
<proteinExistence type="predicted"/>
<dbReference type="Pfam" id="PF00057">
    <property type="entry name" value="Ldl_recept_a"/>
    <property type="match status" value="2"/>
</dbReference>
<feature type="disulfide bond" evidence="3">
    <location>
        <begin position="207"/>
        <end position="222"/>
    </location>
</feature>
<evidence type="ECO:0000256" key="1">
    <source>
        <dbReference type="ARBA" id="ARBA00022737"/>
    </source>
</evidence>
<dbReference type="EMBL" id="OC935040">
    <property type="protein sequence ID" value="CAD7660433.1"/>
    <property type="molecule type" value="Genomic_DNA"/>
</dbReference>
<evidence type="ECO:0000313" key="5">
    <source>
        <dbReference type="EMBL" id="CAD7660433.1"/>
    </source>
</evidence>
<dbReference type="Proteomes" id="UP000728032">
    <property type="component" value="Unassembled WGS sequence"/>
</dbReference>
<dbReference type="InterPro" id="IPR002172">
    <property type="entry name" value="LDrepeatLR_classA_rpt"/>
</dbReference>
<dbReference type="PRINTS" id="PR00261">
    <property type="entry name" value="LDLRECEPTOR"/>
</dbReference>
<dbReference type="PROSITE" id="PS01209">
    <property type="entry name" value="LDLRA_1"/>
    <property type="match status" value="1"/>
</dbReference>
<name>A0A7R9QXD5_9ACAR</name>
<dbReference type="InterPro" id="IPR023415">
    <property type="entry name" value="LDLR_class-A_CS"/>
</dbReference>
<dbReference type="Gene3D" id="2.60.120.290">
    <property type="entry name" value="Spermadhesin, CUB domain"/>
    <property type="match status" value="1"/>
</dbReference>
<sequence>MHSFSDCLTIKILDVVLSNSGPPLAPLPPFPSTDSKHTINSNCERVEELSAIRGSIQSPNYPNAYHNRTSCQWDIQAFHPNHIITISFDDLDLEIPRDSDKYCTQNSNQKSLTSSEDVCCYYSWIKIFSESDAEHKYCGRSEDNGLILKPFISTSSRLSIKFHTTTRLGGGRGFHLSYITGAAKSAKCKSDEYHCRNQKCIPSKWKCNRRDECGDGSDELNCDDICLAANQMRCGSDNNRNRGSVGCYTFPTQRCNSVWDCDNGADERGCGGCPQDMFVCRTGQSCYSDSKRCDGIIDCPDFTDELNCGLCT</sequence>
<evidence type="ECO:0000259" key="4">
    <source>
        <dbReference type="PROSITE" id="PS01180"/>
    </source>
</evidence>
<evidence type="ECO:0000256" key="3">
    <source>
        <dbReference type="PROSITE-ProRule" id="PRU00124"/>
    </source>
</evidence>
<feature type="disulfide bond" evidence="3">
    <location>
        <begin position="293"/>
        <end position="308"/>
    </location>
</feature>
<dbReference type="PROSITE" id="PS01180">
    <property type="entry name" value="CUB"/>
    <property type="match status" value="1"/>
</dbReference>
<keyword evidence="2 3" id="KW-1015">Disulfide bond</keyword>
<gene>
    <name evidence="5" type="ORF">ONB1V03_LOCUS17001</name>
</gene>